<dbReference type="Gene3D" id="3.40.33.10">
    <property type="entry name" value="CAP"/>
    <property type="match status" value="1"/>
</dbReference>
<gene>
    <name evidence="2" type="ORF">DW972_02135</name>
</gene>
<evidence type="ECO:0000313" key="3">
    <source>
        <dbReference type="Proteomes" id="UP000286561"/>
    </source>
</evidence>
<comment type="caution">
    <text evidence="2">The sequence shown here is derived from an EMBL/GenBank/DDBJ whole genome shotgun (WGS) entry which is preliminary data.</text>
</comment>
<feature type="chain" id="PRO_5019506279" description="SCP domain-containing protein" evidence="1">
    <location>
        <begin position="32"/>
        <end position="179"/>
    </location>
</feature>
<organism evidence="2 3">
    <name type="scientific">Anaerobutyricum hallii</name>
    <dbReference type="NCBI Taxonomy" id="39488"/>
    <lineage>
        <taxon>Bacteria</taxon>
        <taxon>Bacillati</taxon>
        <taxon>Bacillota</taxon>
        <taxon>Clostridia</taxon>
        <taxon>Lachnospirales</taxon>
        <taxon>Lachnospiraceae</taxon>
        <taxon>Anaerobutyricum</taxon>
    </lineage>
</organism>
<protein>
    <recommendedName>
        <fullName evidence="4">SCP domain-containing protein</fullName>
    </recommendedName>
</protein>
<accession>A0A413Q170</accession>
<dbReference type="InterPro" id="IPR035940">
    <property type="entry name" value="CAP_sf"/>
</dbReference>
<keyword evidence="1" id="KW-0732">Signal</keyword>
<dbReference type="RefSeq" id="WP_118329005.1">
    <property type="nucleotide sequence ID" value="NZ_QSEP01000004.1"/>
</dbReference>
<evidence type="ECO:0000256" key="1">
    <source>
        <dbReference type="SAM" id="SignalP"/>
    </source>
</evidence>
<evidence type="ECO:0008006" key="4">
    <source>
        <dbReference type="Google" id="ProtNLM"/>
    </source>
</evidence>
<evidence type="ECO:0000313" key="2">
    <source>
        <dbReference type="EMBL" id="RGZ86161.1"/>
    </source>
</evidence>
<dbReference type="AlphaFoldDB" id="A0A413Q170"/>
<reference evidence="2 3" key="1">
    <citation type="submission" date="2018-08" db="EMBL/GenBank/DDBJ databases">
        <title>A genome reference for cultivated species of the human gut microbiota.</title>
        <authorList>
            <person name="Zou Y."/>
            <person name="Xue W."/>
            <person name="Luo G."/>
        </authorList>
    </citation>
    <scope>NUCLEOTIDE SEQUENCE [LARGE SCALE GENOMIC DNA]</scope>
    <source>
        <strain evidence="2 3">AM48-23BH</strain>
    </source>
</reference>
<name>A0A413Q170_9FIRM</name>
<proteinExistence type="predicted"/>
<dbReference type="EMBL" id="QSEP01000004">
    <property type="protein sequence ID" value="RGZ86161.1"/>
    <property type="molecule type" value="Genomic_DNA"/>
</dbReference>
<sequence>MREKTMKRGHLLLTLLAFVSLMWLGTIHANAAMVKAKVDVKKFYGIAEQVLQEINKERRSNGLQDLKMDATLTEAAMNIALQKQGGDASVSEPEIYNDRYIYKSVGILGNVDGYDEYEDNLWKETTKGKEPITKHVSKLGKFLYKDDDISSKIGIGIIATDNPTSIPRELIILQVFLES</sequence>
<feature type="signal peptide" evidence="1">
    <location>
        <begin position="1"/>
        <end position="31"/>
    </location>
</feature>
<dbReference type="Proteomes" id="UP000286561">
    <property type="component" value="Unassembled WGS sequence"/>
</dbReference>